<protein>
    <recommendedName>
        <fullName evidence="7">Transferrin-like domain-containing protein</fullName>
    </recommendedName>
</protein>
<keyword evidence="1" id="KW-0813">Transport</keyword>
<evidence type="ECO:0000256" key="4">
    <source>
        <dbReference type="ARBA" id="ARBA00022737"/>
    </source>
</evidence>
<dbReference type="GO" id="GO:0006826">
    <property type="term" value="P:iron ion transport"/>
    <property type="evidence" value="ECO:0007669"/>
    <property type="project" value="TreeGrafter"/>
</dbReference>
<proteinExistence type="predicted"/>
<dbReference type="GO" id="GO:0005886">
    <property type="term" value="C:plasma membrane"/>
    <property type="evidence" value="ECO:0007669"/>
    <property type="project" value="TreeGrafter"/>
</dbReference>
<dbReference type="GO" id="GO:0005615">
    <property type="term" value="C:extracellular space"/>
    <property type="evidence" value="ECO:0007669"/>
    <property type="project" value="TreeGrafter"/>
</dbReference>
<dbReference type="PROSITE" id="PS00205">
    <property type="entry name" value="TRANSFERRIN_LIKE_1"/>
    <property type="match status" value="1"/>
</dbReference>
<dbReference type="PROSITE" id="PS51408">
    <property type="entry name" value="TRANSFERRIN_LIKE_4"/>
    <property type="match status" value="2"/>
</dbReference>
<evidence type="ECO:0000259" key="7">
    <source>
        <dbReference type="PROSITE" id="PS51408"/>
    </source>
</evidence>
<dbReference type="AlphaFoldDB" id="A0A2P4S9S4"/>
<dbReference type="GO" id="GO:0055037">
    <property type="term" value="C:recycling endosome"/>
    <property type="evidence" value="ECO:0007669"/>
    <property type="project" value="TreeGrafter"/>
</dbReference>
<dbReference type="InterPro" id="IPR018195">
    <property type="entry name" value="Transferrin_Fe_BS"/>
</dbReference>
<gene>
    <name evidence="8" type="ORF">CIB84_015392</name>
</gene>
<comment type="caution">
    <text evidence="8">The sequence shown here is derived from an EMBL/GenBank/DDBJ whole genome shotgun (WGS) entry which is preliminary data.</text>
</comment>
<dbReference type="EMBL" id="PPHD01076983">
    <property type="protein sequence ID" value="POI20860.1"/>
    <property type="molecule type" value="Genomic_DNA"/>
</dbReference>
<keyword evidence="2" id="KW-0410">Iron transport</keyword>
<dbReference type="Proteomes" id="UP000237246">
    <property type="component" value="Unassembled WGS sequence"/>
</dbReference>
<evidence type="ECO:0000313" key="8">
    <source>
        <dbReference type="EMBL" id="POI20860.1"/>
    </source>
</evidence>
<dbReference type="GO" id="GO:0005769">
    <property type="term" value="C:early endosome"/>
    <property type="evidence" value="ECO:0007669"/>
    <property type="project" value="TreeGrafter"/>
</dbReference>
<keyword evidence="6" id="KW-0406">Ion transport</keyword>
<dbReference type="SUPFAM" id="SSF53850">
    <property type="entry name" value="Periplasmic binding protein-like II"/>
    <property type="match status" value="2"/>
</dbReference>
<name>A0A2P4S9S4_BAMTH</name>
<evidence type="ECO:0000256" key="3">
    <source>
        <dbReference type="ARBA" id="ARBA00022723"/>
    </source>
</evidence>
<dbReference type="PROSITE" id="PS00207">
    <property type="entry name" value="TRANSFERRIN_LIKE_3"/>
    <property type="match status" value="1"/>
</dbReference>
<keyword evidence="4" id="KW-0677">Repeat</keyword>
<dbReference type="PANTHER" id="PTHR11485">
    <property type="entry name" value="TRANSFERRIN"/>
    <property type="match status" value="1"/>
</dbReference>
<sequence length="234" mass="26071">SATSYYAVAVVKKGTEFTVNDLQGKTSCHTGLGRSAGWNIPIGTLIRRGAIEWEGIESGSVEQENAPDQKDEYELLCLDGTRQPVDNYKTCNWARVAAHAVVARDDSKVEDILSFLSKAQSDFGVDTKSNFHLFGPPGKKDPVLKDLLFKDSAIMLKRVPSLMDSQLYLGFEYYSAIQSMRKDQLTPSSRENRIQWCAVGKDEKSKCDRWSVVSNGDVECTVVDETKDCIIKIM</sequence>
<keyword evidence="3" id="KW-0479">Metal-binding</keyword>
<accession>A0A2P4S9S4</accession>
<feature type="domain" description="Transferrin-like" evidence="7">
    <location>
        <begin position="1"/>
        <end position="182"/>
    </location>
</feature>
<evidence type="ECO:0000313" key="9">
    <source>
        <dbReference type="Proteomes" id="UP000237246"/>
    </source>
</evidence>
<reference evidence="8 9" key="1">
    <citation type="submission" date="2018-01" db="EMBL/GenBank/DDBJ databases">
        <title>Comparison of the Chinese Bamboo Partridge and Red Junglefowl genome sequences highlights the importance of demography in genome evolution.</title>
        <authorList>
            <person name="Tiley G.P."/>
            <person name="Kimball R.T."/>
            <person name="Braun E.L."/>
            <person name="Burleigh J.G."/>
        </authorList>
    </citation>
    <scope>NUCLEOTIDE SEQUENCE [LARGE SCALE GENOMIC DNA]</scope>
    <source>
        <strain evidence="8">RTK389</strain>
        <tissue evidence="8">Blood</tissue>
    </source>
</reference>
<dbReference type="Pfam" id="PF00405">
    <property type="entry name" value="Transferrin"/>
    <property type="match status" value="1"/>
</dbReference>
<dbReference type="InterPro" id="IPR001156">
    <property type="entry name" value="Transferrin-like_dom"/>
</dbReference>
<keyword evidence="5" id="KW-0408">Iron</keyword>
<evidence type="ECO:0000256" key="6">
    <source>
        <dbReference type="ARBA" id="ARBA00023065"/>
    </source>
</evidence>
<evidence type="ECO:0000256" key="5">
    <source>
        <dbReference type="ARBA" id="ARBA00023004"/>
    </source>
</evidence>
<feature type="domain" description="Transferrin-like" evidence="7">
    <location>
        <begin position="194"/>
        <end position="234"/>
    </location>
</feature>
<dbReference type="PANTHER" id="PTHR11485:SF31">
    <property type="entry name" value="SEROTRANSFERRIN"/>
    <property type="match status" value="1"/>
</dbReference>
<dbReference type="SMART" id="SM00094">
    <property type="entry name" value="TR_FER"/>
    <property type="match status" value="1"/>
</dbReference>
<feature type="non-terminal residue" evidence="8">
    <location>
        <position position="234"/>
    </location>
</feature>
<feature type="non-terminal residue" evidence="8">
    <location>
        <position position="1"/>
    </location>
</feature>
<evidence type="ECO:0000256" key="1">
    <source>
        <dbReference type="ARBA" id="ARBA00022448"/>
    </source>
</evidence>
<dbReference type="Gene3D" id="3.40.190.10">
    <property type="entry name" value="Periplasmic binding protein-like II"/>
    <property type="match status" value="3"/>
</dbReference>
<dbReference type="OrthoDB" id="9981115at2759"/>
<evidence type="ECO:0000256" key="2">
    <source>
        <dbReference type="ARBA" id="ARBA00022496"/>
    </source>
</evidence>
<keyword evidence="9" id="KW-1185">Reference proteome</keyword>
<organism evidence="8 9">
    <name type="scientific">Bambusicola thoracicus</name>
    <name type="common">Chinese bamboo-partridge</name>
    <name type="synonym">Perdix thoracica</name>
    <dbReference type="NCBI Taxonomy" id="9083"/>
    <lineage>
        <taxon>Eukaryota</taxon>
        <taxon>Metazoa</taxon>
        <taxon>Chordata</taxon>
        <taxon>Craniata</taxon>
        <taxon>Vertebrata</taxon>
        <taxon>Euteleostomi</taxon>
        <taxon>Archelosauria</taxon>
        <taxon>Archosauria</taxon>
        <taxon>Dinosauria</taxon>
        <taxon>Saurischia</taxon>
        <taxon>Theropoda</taxon>
        <taxon>Coelurosauria</taxon>
        <taxon>Aves</taxon>
        <taxon>Neognathae</taxon>
        <taxon>Galloanserae</taxon>
        <taxon>Galliformes</taxon>
        <taxon>Phasianidae</taxon>
        <taxon>Perdicinae</taxon>
        <taxon>Bambusicola</taxon>
    </lineage>
</organism>
<dbReference type="PRINTS" id="PR00422">
    <property type="entry name" value="TRANSFERRIN"/>
</dbReference>